<sequence>MLRKVSVTELLSNKRIESLYGIRQREGCKLVQTIESLVGIPIAIHDYVNATLFDILSGMLWSGSLVEGAQKQIKSDFRMFSQKLVDLCGEPNISDVFPFLAMFDLQRKGNKMKKLVLWFDKIFDQVIEKRLQMKTVENMDFLQVLLQCRDQVDQKKTPLTITHIKALLQDMMLAGTKTSSTTLEWAFAELMQKPHLMKKAQDELDQVVGLDNILEESHLPKLPYINAIVKETLRLHPAAPLLVPRRPSESCVIGGFLVPKGTKILINAWAIQRDPEYWDNPLEFRPERYMDSTNDCDYRGTNFSFIPFGSGRRVCVGVPLAEKMIPYLLAKLLHSFNWKMEEGAKLDMSEAFGLELVKKVPLVVIPISR</sequence>
<dbReference type="Gene3D" id="1.10.630.10">
    <property type="entry name" value="Cytochrome P450"/>
    <property type="match status" value="1"/>
</dbReference>
<comment type="cofactor">
    <cofactor evidence="1">
        <name>heme</name>
        <dbReference type="ChEBI" id="CHEBI:30413"/>
    </cofactor>
</comment>
<dbReference type="InterPro" id="IPR017972">
    <property type="entry name" value="Cyt_P450_CS"/>
</dbReference>
<comment type="caution">
    <text evidence="3">The sequence shown here is derived from an EMBL/GenBank/DDBJ whole genome shotgun (WGS) entry which is preliminary data.</text>
</comment>
<dbReference type="GO" id="GO:0016705">
    <property type="term" value="F:oxidoreductase activity, acting on paired donors, with incorporation or reduction of molecular oxygen"/>
    <property type="evidence" value="ECO:0007669"/>
    <property type="project" value="InterPro"/>
</dbReference>
<keyword evidence="2" id="KW-0503">Monooxygenase</keyword>
<protein>
    <submittedName>
        <fullName evidence="3">Cytochrome p450</fullName>
    </submittedName>
</protein>
<dbReference type="AlphaFoldDB" id="A0A7J6XDS6"/>
<keyword evidence="2" id="KW-0560">Oxidoreductase</keyword>
<dbReference type="InterPro" id="IPR001128">
    <property type="entry name" value="Cyt_P450"/>
</dbReference>
<dbReference type="EMBL" id="JABWDY010002636">
    <property type="protein sequence ID" value="KAF5206502.1"/>
    <property type="molecule type" value="Genomic_DNA"/>
</dbReference>
<reference evidence="3 4" key="1">
    <citation type="submission" date="2020-06" db="EMBL/GenBank/DDBJ databases">
        <title>Transcriptomic and genomic resources for Thalictrum thalictroides and T. hernandezii: Facilitating candidate gene discovery in an emerging model plant lineage.</title>
        <authorList>
            <person name="Arias T."/>
            <person name="Riano-Pachon D.M."/>
            <person name="Di Stilio V.S."/>
        </authorList>
    </citation>
    <scope>NUCLEOTIDE SEQUENCE [LARGE SCALE GENOMIC DNA]</scope>
    <source>
        <strain evidence="4">cv. WT478/WT964</strain>
        <tissue evidence="3">Leaves</tissue>
    </source>
</reference>
<dbReference type="Pfam" id="PF00067">
    <property type="entry name" value="p450"/>
    <property type="match status" value="1"/>
</dbReference>
<dbReference type="GO" id="GO:0044550">
    <property type="term" value="P:secondary metabolite biosynthetic process"/>
    <property type="evidence" value="ECO:0007669"/>
    <property type="project" value="UniProtKB-ARBA"/>
</dbReference>
<dbReference type="PRINTS" id="PR00385">
    <property type="entry name" value="P450"/>
</dbReference>
<dbReference type="PANTHER" id="PTHR47951">
    <property type="entry name" value="OS08G0547900 PROTEIN"/>
    <property type="match status" value="1"/>
</dbReference>
<proteinExistence type="inferred from homology"/>
<name>A0A7J6XDS6_THATH</name>
<evidence type="ECO:0000256" key="1">
    <source>
        <dbReference type="PIRSR" id="PIRSR602401-1"/>
    </source>
</evidence>
<accession>A0A7J6XDS6</accession>
<dbReference type="Proteomes" id="UP000554482">
    <property type="component" value="Unassembled WGS sequence"/>
</dbReference>
<organism evidence="3 4">
    <name type="scientific">Thalictrum thalictroides</name>
    <name type="common">Rue-anemone</name>
    <name type="synonym">Anemone thalictroides</name>
    <dbReference type="NCBI Taxonomy" id="46969"/>
    <lineage>
        <taxon>Eukaryota</taxon>
        <taxon>Viridiplantae</taxon>
        <taxon>Streptophyta</taxon>
        <taxon>Embryophyta</taxon>
        <taxon>Tracheophyta</taxon>
        <taxon>Spermatophyta</taxon>
        <taxon>Magnoliopsida</taxon>
        <taxon>Ranunculales</taxon>
        <taxon>Ranunculaceae</taxon>
        <taxon>Thalictroideae</taxon>
        <taxon>Thalictrum</taxon>
    </lineage>
</organism>
<gene>
    <name evidence="3" type="ORF">FRX31_003909</name>
</gene>
<dbReference type="PANTHER" id="PTHR47951:SF7">
    <property type="entry name" value="FLAVONOID 3',5'-HYDROXYLASE-LIKE ISOFORM X1"/>
    <property type="match status" value="1"/>
</dbReference>
<dbReference type="GO" id="GO:0005506">
    <property type="term" value="F:iron ion binding"/>
    <property type="evidence" value="ECO:0007669"/>
    <property type="project" value="InterPro"/>
</dbReference>
<dbReference type="GO" id="GO:0004497">
    <property type="term" value="F:monooxygenase activity"/>
    <property type="evidence" value="ECO:0007669"/>
    <property type="project" value="UniProtKB-KW"/>
</dbReference>
<dbReference type="SUPFAM" id="SSF48264">
    <property type="entry name" value="Cytochrome P450"/>
    <property type="match status" value="1"/>
</dbReference>
<feature type="binding site" description="axial binding residue" evidence="1">
    <location>
        <position position="315"/>
    </location>
    <ligand>
        <name>heme</name>
        <dbReference type="ChEBI" id="CHEBI:30413"/>
    </ligand>
    <ligandPart>
        <name>Fe</name>
        <dbReference type="ChEBI" id="CHEBI:18248"/>
    </ligandPart>
</feature>
<keyword evidence="4" id="KW-1185">Reference proteome</keyword>
<dbReference type="GO" id="GO:0020037">
    <property type="term" value="F:heme binding"/>
    <property type="evidence" value="ECO:0007669"/>
    <property type="project" value="InterPro"/>
</dbReference>
<dbReference type="PRINTS" id="PR00463">
    <property type="entry name" value="EP450I"/>
</dbReference>
<comment type="similarity">
    <text evidence="2">Belongs to the cytochrome P450 family.</text>
</comment>
<evidence type="ECO:0000313" key="4">
    <source>
        <dbReference type="Proteomes" id="UP000554482"/>
    </source>
</evidence>
<dbReference type="FunFam" id="1.10.630.10:FF:000207">
    <property type="entry name" value="Putative cytochrome P450 superfamily protein"/>
    <property type="match status" value="1"/>
</dbReference>
<keyword evidence="1 2" id="KW-0408">Iron</keyword>
<dbReference type="InterPro" id="IPR002401">
    <property type="entry name" value="Cyt_P450_E_grp-I"/>
</dbReference>
<keyword evidence="1 2" id="KW-0479">Metal-binding</keyword>
<dbReference type="OrthoDB" id="2789670at2759"/>
<evidence type="ECO:0000313" key="3">
    <source>
        <dbReference type="EMBL" id="KAF5206502.1"/>
    </source>
</evidence>
<dbReference type="PROSITE" id="PS00086">
    <property type="entry name" value="CYTOCHROME_P450"/>
    <property type="match status" value="1"/>
</dbReference>
<keyword evidence="1 2" id="KW-0349">Heme</keyword>
<dbReference type="InterPro" id="IPR036396">
    <property type="entry name" value="Cyt_P450_sf"/>
</dbReference>
<evidence type="ECO:0000256" key="2">
    <source>
        <dbReference type="RuleBase" id="RU000461"/>
    </source>
</evidence>